<dbReference type="AlphaFoldDB" id="A0A832J3F2"/>
<protein>
    <submittedName>
        <fullName evidence="1">Uncharacterized protein</fullName>
    </submittedName>
</protein>
<dbReference type="EMBL" id="DRNF01000197">
    <property type="protein sequence ID" value="HHJ80609.1"/>
    <property type="molecule type" value="Genomic_DNA"/>
</dbReference>
<accession>A0A832J3F2</accession>
<dbReference type="Proteomes" id="UP000885832">
    <property type="component" value="Unassembled WGS sequence"/>
</dbReference>
<evidence type="ECO:0000313" key="1">
    <source>
        <dbReference type="EMBL" id="HHJ80609.1"/>
    </source>
</evidence>
<organism evidence="1">
    <name type="scientific">Candidatus Tenderia electrophaga</name>
    <dbReference type="NCBI Taxonomy" id="1748243"/>
    <lineage>
        <taxon>Bacteria</taxon>
        <taxon>Pseudomonadati</taxon>
        <taxon>Pseudomonadota</taxon>
        <taxon>Gammaproteobacteria</taxon>
        <taxon>Candidatus Tenderiales</taxon>
        <taxon>Candidatus Tenderiaceae</taxon>
        <taxon>Candidatus Tenderia</taxon>
    </lineage>
</organism>
<gene>
    <name evidence="1" type="ORF">ENJ65_03145</name>
</gene>
<sequence>MQQWVKLSLCLHFDQTQGYAKVWQDGVLVSEAQVKKGNGEFTQAHFGLYAPPSMSSGVVYNDDLSITEGECLSAY</sequence>
<dbReference type="Gene3D" id="2.60.120.200">
    <property type="match status" value="1"/>
</dbReference>
<reference evidence="1" key="1">
    <citation type="journal article" date="2020" name="mSystems">
        <title>Genome- and Community-Level Interaction Insights into Carbon Utilization and Element Cycling Functions of Hydrothermarchaeota in Hydrothermal Sediment.</title>
        <authorList>
            <person name="Zhou Z."/>
            <person name="Liu Y."/>
            <person name="Xu W."/>
            <person name="Pan J."/>
            <person name="Luo Z.H."/>
            <person name="Li M."/>
        </authorList>
    </citation>
    <scope>NUCLEOTIDE SEQUENCE [LARGE SCALE GENOMIC DNA]</scope>
    <source>
        <strain evidence="1">HyVt-505</strain>
    </source>
</reference>
<proteinExistence type="predicted"/>
<name>A0A832J3F2_9GAMM</name>
<comment type="caution">
    <text evidence="1">The sequence shown here is derived from an EMBL/GenBank/DDBJ whole genome shotgun (WGS) entry which is preliminary data.</text>
</comment>